<proteinExistence type="inferred from homology"/>
<evidence type="ECO:0000256" key="1">
    <source>
        <dbReference type="ARBA" id="ARBA00007768"/>
    </source>
</evidence>
<reference evidence="3 4" key="1">
    <citation type="submission" date="2019-03" db="EMBL/GenBank/DDBJ databases">
        <title>Genomics of glacier-inhabiting Cryobacterium strains.</title>
        <authorList>
            <person name="Liu Q."/>
            <person name="Xin Y.-H."/>
        </authorList>
    </citation>
    <scope>NUCLEOTIDE SEQUENCE [LARGE SCALE GENOMIC DNA]</scope>
    <source>
        <strain evidence="3 4">Sr47</strain>
    </source>
</reference>
<sequence>MTLVEICVDDLAGTLAAESAGADRVELCANLVEGGTTPSFGLIARVLESVTTLGVQVMIRPRGGDFVHSASELSVMLADVRAVRDLAAQAPVPVGLVFGVLTAAGDIDIPAMRELIAAAEGVPVTCHKAFDAARDLFAAHDALTGLGVVRILTSGGAATATATEGSPVLRELVAREPGGPVILAGGSVRVANVARLVADTGVTEVHLRAQVPGPRGDGGLVTDAALVRAFIAELGATRP</sequence>
<dbReference type="Pfam" id="PF03932">
    <property type="entry name" value="CutC"/>
    <property type="match status" value="1"/>
</dbReference>
<evidence type="ECO:0000313" key="4">
    <source>
        <dbReference type="Proteomes" id="UP000297866"/>
    </source>
</evidence>
<comment type="subcellular location">
    <subcellularLocation>
        <location evidence="2">Cytoplasm</location>
    </subcellularLocation>
</comment>
<keyword evidence="4" id="KW-1185">Reference proteome</keyword>
<gene>
    <name evidence="2" type="primary">cutC</name>
    <name evidence="3" type="ORF">E3O23_03095</name>
</gene>
<dbReference type="HAMAP" id="MF_00795">
    <property type="entry name" value="CutC"/>
    <property type="match status" value="1"/>
</dbReference>
<organism evidence="3 4">
    <name type="scientific">Cryobacterium tagatosivorans</name>
    <dbReference type="NCBI Taxonomy" id="1259199"/>
    <lineage>
        <taxon>Bacteria</taxon>
        <taxon>Bacillati</taxon>
        <taxon>Actinomycetota</taxon>
        <taxon>Actinomycetes</taxon>
        <taxon>Micrococcales</taxon>
        <taxon>Microbacteriaceae</taxon>
        <taxon>Cryobacterium</taxon>
    </lineage>
</organism>
<keyword evidence="2" id="KW-0963">Cytoplasm</keyword>
<dbReference type="InterPro" id="IPR005627">
    <property type="entry name" value="CutC-like"/>
</dbReference>
<dbReference type="SUPFAM" id="SSF110395">
    <property type="entry name" value="CutC-like"/>
    <property type="match status" value="1"/>
</dbReference>
<evidence type="ECO:0000313" key="3">
    <source>
        <dbReference type="EMBL" id="TFB55018.1"/>
    </source>
</evidence>
<comment type="caution">
    <text evidence="2">Once thought to be involved in copper homeostasis, experiments in E.coli have shown this is not the case.</text>
</comment>
<dbReference type="PANTHER" id="PTHR12598">
    <property type="entry name" value="COPPER HOMEOSTASIS PROTEIN CUTC"/>
    <property type="match status" value="1"/>
</dbReference>
<protein>
    <recommendedName>
        <fullName evidence="2">PF03932 family protein CutC</fullName>
    </recommendedName>
</protein>
<dbReference type="GO" id="GO:0005507">
    <property type="term" value="F:copper ion binding"/>
    <property type="evidence" value="ECO:0007669"/>
    <property type="project" value="TreeGrafter"/>
</dbReference>
<dbReference type="EMBL" id="SOEZ01000015">
    <property type="protein sequence ID" value="TFB55018.1"/>
    <property type="molecule type" value="Genomic_DNA"/>
</dbReference>
<name>A0A4R8UHV0_9MICO</name>
<evidence type="ECO:0000256" key="2">
    <source>
        <dbReference type="HAMAP-Rule" id="MF_00795"/>
    </source>
</evidence>
<dbReference type="InterPro" id="IPR036822">
    <property type="entry name" value="CutC-like_dom_sf"/>
</dbReference>
<dbReference type="AlphaFoldDB" id="A0A4R8UHV0"/>
<accession>A0A4R8UHV0</accession>
<dbReference type="Gene3D" id="3.20.20.380">
    <property type="entry name" value="Copper homeostasis (CutC) domain"/>
    <property type="match status" value="1"/>
</dbReference>
<dbReference type="RefSeq" id="WP_134488078.1">
    <property type="nucleotide sequence ID" value="NZ_SOEZ01000015.1"/>
</dbReference>
<dbReference type="Proteomes" id="UP000297866">
    <property type="component" value="Unassembled WGS sequence"/>
</dbReference>
<comment type="similarity">
    <text evidence="1 2">Belongs to the CutC family.</text>
</comment>
<comment type="caution">
    <text evidence="3">The sequence shown here is derived from an EMBL/GenBank/DDBJ whole genome shotgun (WGS) entry which is preliminary data.</text>
</comment>
<dbReference type="PANTHER" id="PTHR12598:SF0">
    <property type="entry name" value="COPPER HOMEOSTASIS PROTEIN CUTC HOMOLOG"/>
    <property type="match status" value="1"/>
</dbReference>
<dbReference type="GO" id="GO:0005737">
    <property type="term" value="C:cytoplasm"/>
    <property type="evidence" value="ECO:0007669"/>
    <property type="project" value="UniProtKB-SubCell"/>
</dbReference>
<dbReference type="OrthoDB" id="9815677at2"/>